<proteinExistence type="predicted"/>
<accession>A0A3E3DVB6</accession>
<feature type="transmembrane region" description="Helical" evidence="3">
    <location>
        <begin position="9"/>
        <end position="33"/>
    </location>
</feature>
<keyword evidence="1" id="KW-0175">Coiled coil</keyword>
<evidence type="ECO:0000313" key="4">
    <source>
        <dbReference type="EMBL" id="RGD73095.1"/>
    </source>
</evidence>
<reference evidence="4 5" key="1">
    <citation type="submission" date="2018-08" db="EMBL/GenBank/DDBJ databases">
        <title>A genome reference for cultivated species of the human gut microbiota.</title>
        <authorList>
            <person name="Zou Y."/>
            <person name="Xue W."/>
            <person name="Luo G."/>
        </authorList>
    </citation>
    <scope>NUCLEOTIDE SEQUENCE [LARGE SCALE GENOMIC DNA]</scope>
    <source>
        <strain evidence="4 5">AM25-6</strain>
    </source>
</reference>
<keyword evidence="3" id="KW-0812">Transmembrane</keyword>
<keyword evidence="3" id="KW-1133">Transmembrane helix</keyword>
<organism evidence="4 5">
    <name type="scientific">Anaerofustis stercorihominis</name>
    <dbReference type="NCBI Taxonomy" id="214853"/>
    <lineage>
        <taxon>Bacteria</taxon>
        <taxon>Bacillati</taxon>
        <taxon>Bacillota</taxon>
        <taxon>Clostridia</taxon>
        <taxon>Eubacteriales</taxon>
        <taxon>Eubacteriaceae</taxon>
        <taxon>Anaerofustis</taxon>
    </lineage>
</organism>
<evidence type="ECO:0000256" key="2">
    <source>
        <dbReference type="SAM" id="MobiDB-lite"/>
    </source>
</evidence>
<feature type="region of interest" description="Disordered" evidence="2">
    <location>
        <begin position="405"/>
        <end position="461"/>
    </location>
</feature>
<evidence type="ECO:0000313" key="5">
    <source>
        <dbReference type="Proteomes" id="UP000261212"/>
    </source>
</evidence>
<name>A0A3E3DVB6_9FIRM</name>
<dbReference type="AlphaFoldDB" id="A0A3E3DVB6"/>
<feature type="compositionally biased region" description="Low complexity" evidence="2">
    <location>
        <begin position="423"/>
        <end position="435"/>
    </location>
</feature>
<evidence type="ECO:0000256" key="1">
    <source>
        <dbReference type="SAM" id="Coils"/>
    </source>
</evidence>
<keyword evidence="3" id="KW-0472">Membrane</keyword>
<dbReference type="Proteomes" id="UP000261212">
    <property type="component" value="Unassembled WGS sequence"/>
</dbReference>
<sequence length="528" mass="61818">MDTKKIVKLVFLVMIDILFMAITYVICNTVFNANNLAIDPAFPKYIPLLIVVKLLIYFIAGLYKDETRGIIFEIGSVTFANLLVFILLRFIFKIGVSTYLQLIALTVDIIVETISRSLLLSVIEVEEIYEDDDEEAEQFSLPQVFDDPIDYREELKLNKIKKELLANKAKQEEKQKQTEESLNRLKEMEERLRKKEQELKNFEHTLSLKELNIQEELKKLEKEKQAEKELSIKQKQKSEQQEILDGVLDNIKTIHTSLNERSKIVDMQEHDLMLKMYDITKKEIEAKQKEEPRKKKNLSDKELLEATYKKIGQKRKRTNPYIKQKAVIKTQENKSNNQKNKDKKLSEALLSSPLINDDKKLDTENANDFLKSMYDEAKITSKNKEIKRKNISEEKIGDNILKTDINVNNEEKPKKQPIKKQSQKAINNKQNSKNIKNNKDIEKEKLKNPSTKKQNEIKKPEFTKEELKIINMLNDNNNKNLEEIKNKKDTSKYTKNDTSKDVVKEKDQVDLLFSEDDFDKIADLIDKL</sequence>
<evidence type="ECO:0000256" key="3">
    <source>
        <dbReference type="SAM" id="Phobius"/>
    </source>
</evidence>
<comment type="caution">
    <text evidence="4">The sequence shown here is derived from an EMBL/GenBank/DDBJ whole genome shotgun (WGS) entry which is preliminary data.</text>
</comment>
<protein>
    <submittedName>
        <fullName evidence="4">Uncharacterized protein</fullName>
    </submittedName>
</protein>
<feature type="transmembrane region" description="Helical" evidence="3">
    <location>
        <begin position="45"/>
        <end position="63"/>
    </location>
</feature>
<dbReference type="EMBL" id="QUSM01000008">
    <property type="protein sequence ID" value="RGD73095.1"/>
    <property type="molecule type" value="Genomic_DNA"/>
</dbReference>
<feature type="transmembrane region" description="Helical" evidence="3">
    <location>
        <begin position="70"/>
        <end position="92"/>
    </location>
</feature>
<feature type="coiled-coil region" evidence="1">
    <location>
        <begin position="152"/>
        <end position="237"/>
    </location>
</feature>
<feature type="compositionally biased region" description="Basic and acidic residues" evidence="2">
    <location>
        <begin position="437"/>
        <end position="461"/>
    </location>
</feature>
<gene>
    <name evidence="4" type="ORF">DW687_11595</name>
</gene>
<dbReference type="RefSeq" id="WP_117532812.1">
    <property type="nucleotide sequence ID" value="NZ_QUSM01000008.1"/>
</dbReference>